<sequence length="126" mass="13098">MDEVATLMPSEVVCLEMEQIVRLADQIGVLGADRAASASVEEIVERLCIAEAAWASGEFARLAEASKSLVGIAEDVGMRTLSDVAREVASAACGNDPVAVAALVARQSRVGEASLAAIWNLGSIRV</sequence>
<keyword evidence="2" id="KW-1185">Reference proteome</keyword>
<gene>
    <name evidence="1" type="ORF">GQ651_16225</name>
</gene>
<organism evidence="1 2">
    <name type="scientific">Kangsaoukella pontilimi</name>
    <dbReference type="NCBI Taxonomy" id="2691042"/>
    <lineage>
        <taxon>Bacteria</taxon>
        <taxon>Pseudomonadati</taxon>
        <taxon>Pseudomonadota</taxon>
        <taxon>Alphaproteobacteria</taxon>
        <taxon>Rhodobacterales</taxon>
        <taxon>Paracoccaceae</taxon>
        <taxon>Kangsaoukella</taxon>
    </lineage>
</organism>
<evidence type="ECO:0000313" key="1">
    <source>
        <dbReference type="EMBL" id="MXQ09394.1"/>
    </source>
</evidence>
<evidence type="ECO:0000313" key="2">
    <source>
        <dbReference type="Proteomes" id="UP000480350"/>
    </source>
</evidence>
<dbReference type="EMBL" id="WUPT01000003">
    <property type="protein sequence ID" value="MXQ09394.1"/>
    <property type="molecule type" value="Genomic_DNA"/>
</dbReference>
<reference evidence="1 2" key="2">
    <citation type="submission" date="2020-03" db="EMBL/GenBank/DDBJ databases">
        <title>Kangsaoukella pontilimi gen. nov., sp. nov., a new member of the family Rhodobacteraceae isolated from a tidal mudflat.</title>
        <authorList>
            <person name="Kim I.S."/>
        </authorList>
    </citation>
    <scope>NUCLEOTIDE SEQUENCE [LARGE SCALE GENOMIC DNA]</scope>
    <source>
        <strain evidence="1 2">GH1-50</strain>
    </source>
</reference>
<accession>A0A7C9MYS3</accession>
<dbReference type="AlphaFoldDB" id="A0A7C9MYS3"/>
<comment type="caution">
    <text evidence="1">The sequence shown here is derived from an EMBL/GenBank/DDBJ whole genome shotgun (WGS) entry which is preliminary data.</text>
</comment>
<dbReference type="Proteomes" id="UP000480350">
    <property type="component" value="Unassembled WGS sequence"/>
</dbReference>
<protein>
    <submittedName>
        <fullName evidence="1">Uncharacterized protein</fullName>
    </submittedName>
</protein>
<dbReference type="RefSeq" id="WP_160765321.1">
    <property type="nucleotide sequence ID" value="NZ_WUPT01000003.1"/>
</dbReference>
<reference evidence="1 2" key="1">
    <citation type="submission" date="2019-12" db="EMBL/GenBank/DDBJ databases">
        <authorList>
            <person name="Lee S.D."/>
        </authorList>
    </citation>
    <scope>NUCLEOTIDE SEQUENCE [LARGE SCALE GENOMIC DNA]</scope>
    <source>
        <strain evidence="1 2">GH1-50</strain>
    </source>
</reference>
<proteinExistence type="predicted"/>
<name>A0A7C9MYS3_9RHOB</name>